<name>A0A284RGY6_ARMOS</name>
<keyword evidence="2" id="KW-1185">Reference proteome</keyword>
<accession>A0A284RGY6</accession>
<proteinExistence type="predicted"/>
<dbReference type="Proteomes" id="UP000219338">
    <property type="component" value="Unassembled WGS sequence"/>
</dbReference>
<dbReference type="OrthoDB" id="10598296at2759"/>
<evidence type="ECO:0000313" key="2">
    <source>
        <dbReference type="Proteomes" id="UP000219338"/>
    </source>
</evidence>
<evidence type="ECO:0000313" key="1">
    <source>
        <dbReference type="EMBL" id="SJL08024.1"/>
    </source>
</evidence>
<gene>
    <name evidence="1" type="ORF">ARMOST_11383</name>
</gene>
<sequence length="100" mass="11322">MRLAFPVVRQWADDGHGKFSVSGRITAMTDQNDYEDGPHSHCNTFQTEPQSKIVKLRPRRELHGAINILPQTSLKYPSKEDSSPIILYNTHPDMTTAESI</sequence>
<dbReference type="EMBL" id="FUEG01000008">
    <property type="protein sequence ID" value="SJL08024.1"/>
    <property type="molecule type" value="Genomic_DNA"/>
</dbReference>
<protein>
    <submittedName>
        <fullName evidence="1">Uncharacterized protein</fullName>
    </submittedName>
</protein>
<reference evidence="2" key="1">
    <citation type="journal article" date="2017" name="Nat. Ecol. Evol.">
        <title>Genome expansion and lineage-specific genetic innovations in the forest pathogenic fungi Armillaria.</title>
        <authorList>
            <person name="Sipos G."/>
            <person name="Prasanna A.N."/>
            <person name="Walter M.C."/>
            <person name="O'Connor E."/>
            <person name="Balint B."/>
            <person name="Krizsan K."/>
            <person name="Kiss B."/>
            <person name="Hess J."/>
            <person name="Varga T."/>
            <person name="Slot J."/>
            <person name="Riley R."/>
            <person name="Boka B."/>
            <person name="Rigling D."/>
            <person name="Barry K."/>
            <person name="Lee J."/>
            <person name="Mihaltcheva S."/>
            <person name="LaButti K."/>
            <person name="Lipzen A."/>
            <person name="Waldron R."/>
            <person name="Moloney N.M."/>
            <person name="Sperisen C."/>
            <person name="Kredics L."/>
            <person name="Vagvoelgyi C."/>
            <person name="Patrignani A."/>
            <person name="Fitzpatrick D."/>
            <person name="Nagy I."/>
            <person name="Doyle S."/>
            <person name="Anderson J.B."/>
            <person name="Grigoriev I.V."/>
            <person name="Gueldener U."/>
            <person name="Muensterkoetter M."/>
            <person name="Nagy L.G."/>
        </authorList>
    </citation>
    <scope>NUCLEOTIDE SEQUENCE [LARGE SCALE GENOMIC DNA]</scope>
    <source>
        <strain evidence="2">C18/9</strain>
    </source>
</reference>
<organism evidence="1 2">
    <name type="scientific">Armillaria ostoyae</name>
    <name type="common">Armillaria root rot fungus</name>
    <dbReference type="NCBI Taxonomy" id="47428"/>
    <lineage>
        <taxon>Eukaryota</taxon>
        <taxon>Fungi</taxon>
        <taxon>Dikarya</taxon>
        <taxon>Basidiomycota</taxon>
        <taxon>Agaricomycotina</taxon>
        <taxon>Agaricomycetes</taxon>
        <taxon>Agaricomycetidae</taxon>
        <taxon>Agaricales</taxon>
        <taxon>Marasmiineae</taxon>
        <taxon>Physalacriaceae</taxon>
        <taxon>Armillaria</taxon>
    </lineage>
</organism>
<dbReference type="AlphaFoldDB" id="A0A284RGY6"/>